<keyword evidence="2" id="KW-1185">Reference proteome</keyword>
<protein>
    <submittedName>
        <fullName evidence="1">DUF742 domain-containing protein</fullName>
    </submittedName>
</protein>
<dbReference type="RefSeq" id="WP_191207570.1">
    <property type="nucleotide sequence ID" value="NZ_BAABKL010000039.1"/>
</dbReference>
<evidence type="ECO:0000313" key="1">
    <source>
        <dbReference type="EMBL" id="MBD3930279.1"/>
    </source>
</evidence>
<dbReference type="SUPFAM" id="SSF88659">
    <property type="entry name" value="Sigma3 and sigma4 domains of RNA polymerase sigma factors"/>
    <property type="match status" value="1"/>
</dbReference>
<dbReference type="Pfam" id="PF05331">
    <property type="entry name" value="DUF742"/>
    <property type="match status" value="1"/>
</dbReference>
<dbReference type="InterPro" id="IPR036388">
    <property type="entry name" value="WH-like_DNA-bd_sf"/>
</dbReference>
<evidence type="ECO:0000313" key="2">
    <source>
        <dbReference type="Proteomes" id="UP000632289"/>
    </source>
</evidence>
<dbReference type="Gene3D" id="1.10.10.10">
    <property type="entry name" value="Winged helix-like DNA-binding domain superfamily/Winged helix DNA-binding domain"/>
    <property type="match status" value="1"/>
</dbReference>
<accession>A0A927EV27</accession>
<dbReference type="PANTHER" id="PTHR36221:SF1">
    <property type="entry name" value="DUF742 DOMAIN-CONTAINING PROTEIN"/>
    <property type="match status" value="1"/>
</dbReference>
<name>A0A927EV27_9ACTN</name>
<dbReference type="EMBL" id="JACXYU010000001">
    <property type="protein sequence ID" value="MBD3930279.1"/>
    <property type="molecule type" value="Genomic_DNA"/>
</dbReference>
<sequence>MIDPGEQEPEAAELVRPYVITDGRVLPEDDRFSLITLVTASADHEQRMARLSPEKRAVLELCGGGYLSVAEIAGHMRLPVGVVKILLSDLADGGYLVTRAPAPRATLVDRQLLQEVLDGLQARFG</sequence>
<dbReference type="Proteomes" id="UP000632289">
    <property type="component" value="Unassembled WGS sequence"/>
</dbReference>
<comment type="caution">
    <text evidence="1">The sequence shown here is derived from an EMBL/GenBank/DDBJ whole genome shotgun (WGS) entry which is preliminary data.</text>
</comment>
<dbReference type="AlphaFoldDB" id="A0A927EV27"/>
<proteinExistence type="predicted"/>
<gene>
    <name evidence="1" type="ORF">IF129_01645</name>
</gene>
<dbReference type="InterPro" id="IPR013324">
    <property type="entry name" value="RNA_pol_sigma_r3/r4-like"/>
</dbReference>
<organism evidence="1 2">
    <name type="scientific">Streptomyces chumphonensis</name>
    <dbReference type="NCBI Taxonomy" id="1214925"/>
    <lineage>
        <taxon>Bacteria</taxon>
        <taxon>Bacillati</taxon>
        <taxon>Actinomycetota</taxon>
        <taxon>Actinomycetes</taxon>
        <taxon>Kitasatosporales</taxon>
        <taxon>Streptomycetaceae</taxon>
        <taxon>Streptomyces</taxon>
    </lineage>
</organism>
<dbReference type="InterPro" id="IPR007995">
    <property type="entry name" value="DUF742"/>
</dbReference>
<dbReference type="PANTHER" id="PTHR36221">
    <property type="entry name" value="DUF742 DOMAIN-CONTAINING PROTEIN"/>
    <property type="match status" value="1"/>
</dbReference>
<reference evidence="1" key="1">
    <citation type="submission" date="2020-09" db="EMBL/GenBank/DDBJ databases">
        <title>Secondary metabolite and genome analysis of marine Streptomyces chumphonensis KK1-2T.</title>
        <authorList>
            <person name="Phongsopitanun W."/>
            <person name="Kanchanasin P."/>
            <person name="Pittayakhajonwut P."/>
            <person name="Suwanborirux K."/>
            <person name="Tanasupawat S."/>
        </authorList>
    </citation>
    <scope>NUCLEOTIDE SEQUENCE</scope>
    <source>
        <strain evidence="1">KK1-2</strain>
    </source>
</reference>